<name>K0RPZ8_THAOC</name>
<dbReference type="EMBL" id="AGNL01042507">
    <property type="protein sequence ID" value="EJK50966.1"/>
    <property type="molecule type" value="Genomic_DNA"/>
</dbReference>
<reference evidence="1 2" key="1">
    <citation type="journal article" date="2012" name="Genome Biol.">
        <title>Genome and low-iron response of an oceanic diatom adapted to chronic iron limitation.</title>
        <authorList>
            <person name="Lommer M."/>
            <person name="Specht M."/>
            <person name="Roy A.S."/>
            <person name="Kraemer L."/>
            <person name="Andreson R."/>
            <person name="Gutowska M.A."/>
            <person name="Wolf J."/>
            <person name="Bergner S.V."/>
            <person name="Schilhabel M.B."/>
            <person name="Klostermeier U.C."/>
            <person name="Beiko R.G."/>
            <person name="Rosenstiel P."/>
            <person name="Hippler M."/>
            <person name="Laroche J."/>
        </authorList>
    </citation>
    <scope>NUCLEOTIDE SEQUENCE [LARGE SCALE GENOMIC DNA]</scope>
    <source>
        <strain evidence="1 2">CCMP1005</strain>
    </source>
</reference>
<organism evidence="1 2">
    <name type="scientific">Thalassiosira oceanica</name>
    <name type="common">Marine diatom</name>
    <dbReference type="NCBI Taxonomy" id="159749"/>
    <lineage>
        <taxon>Eukaryota</taxon>
        <taxon>Sar</taxon>
        <taxon>Stramenopiles</taxon>
        <taxon>Ochrophyta</taxon>
        <taxon>Bacillariophyta</taxon>
        <taxon>Coscinodiscophyceae</taxon>
        <taxon>Thalassiosirophycidae</taxon>
        <taxon>Thalassiosirales</taxon>
        <taxon>Thalassiosiraceae</taxon>
        <taxon>Thalassiosira</taxon>
    </lineage>
</organism>
<evidence type="ECO:0000313" key="1">
    <source>
        <dbReference type="EMBL" id="EJK50966.1"/>
    </source>
</evidence>
<proteinExistence type="predicted"/>
<keyword evidence="2" id="KW-1185">Reference proteome</keyword>
<gene>
    <name evidence="1" type="ORF">THAOC_29915</name>
</gene>
<evidence type="ECO:0000313" key="2">
    <source>
        <dbReference type="Proteomes" id="UP000266841"/>
    </source>
</evidence>
<accession>K0RPZ8</accession>
<sequence>MVAMVVMSDTIGTKKLQMNPTANNTTTVVLDVAVGLTLVNETSISKFHQGDPREKDLLAIPKFLPSFTSHSWLVSFAAGEAVATATSDTFCCSPEADAFGSLMISSLFFGRVVRRTGTEEILDSSV</sequence>
<protein>
    <submittedName>
        <fullName evidence="1">Uncharacterized protein</fullName>
    </submittedName>
</protein>
<comment type="caution">
    <text evidence="1">The sequence shown here is derived from an EMBL/GenBank/DDBJ whole genome shotgun (WGS) entry which is preliminary data.</text>
</comment>
<dbReference type="AlphaFoldDB" id="K0RPZ8"/>
<dbReference type="Proteomes" id="UP000266841">
    <property type="component" value="Unassembled WGS sequence"/>
</dbReference>